<dbReference type="OrthoDB" id="6769926at2759"/>
<gene>
    <name evidence="2" type="ORF">SRO942_LOCUS49490</name>
</gene>
<reference evidence="2" key="1">
    <citation type="submission" date="2021-02" db="EMBL/GenBank/DDBJ databases">
        <authorList>
            <person name="Nowell W R."/>
        </authorList>
    </citation>
    <scope>NUCLEOTIDE SEQUENCE</scope>
</reference>
<evidence type="ECO:0000313" key="3">
    <source>
        <dbReference type="Proteomes" id="UP000681722"/>
    </source>
</evidence>
<dbReference type="EMBL" id="CAJOBC010133074">
    <property type="protein sequence ID" value="CAF4619602.1"/>
    <property type="molecule type" value="Genomic_DNA"/>
</dbReference>
<evidence type="ECO:0000313" key="2">
    <source>
        <dbReference type="EMBL" id="CAF4619602.1"/>
    </source>
</evidence>
<name>A0A8S2ZC64_9BILA</name>
<feature type="domain" description="Tf2-1-like SH3-like" evidence="1">
    <location>
        <begin position="75"/>
        <end position="137"/>
    </location>
</feature>
<organism evidence="2 3">
    <name type="scientific">Didymodactylos carnosus</name>
    <dbReference type="NCBI Taxonomy" id="1234261"/>
    <lineage>
        <taxon>Eukaryota</taxon>
        <taxon>Metazoa</taxon>
        <taxon>Spiralia</taxon>
        <taxon>Gnathifera</taxon>
        <taxon>Rotifera</taxon>
        <taxon>Eurotatoria</taxon>
        <taxon>Bdelloidea</taxon>
        <taxon>Philodinida</taxon>
        <taxon>Philodinidae</taxon>
        <taxon>Didymodactylos</taxon>
    </lineage>
</organism>
<dbReference type="Pfam" id="PF24626">
    <property type="entry name" value="SH3_Tf2-1"/>
    <property type="match status" value="1"/>
</dbReference>
<evidence type="ECO:0000259" key="1">
    <source>
        <dbReference type="Pfam" id="PF24626"/>
    </source>
</evidence>
<dbReference type="Proteomes" id="UP000681722">
    <property type="component" value="Unassembled WGS sequence"/>
</dbReference>
<protein>
    <recommendedName>
        <fullName evidence="1">Tf2-1-like SH3-like domain-containing protein</fullName>
    </recommendedName>
</protein>
<dbReference type="AlphaFoldDB" id="A0A8S2ZC64"/>
<accession>A0A8S2ZC64</accession>
<proteinExistence type="predicted"/>
<sequence>MFGREPRLPLDVLFGLNNRTSDRHVNNREVRNYRDRLISNLLPAFDFVRQNLEIAQQNQRSNYNQHRKDVHFKVGDLVMMATTVGSALGKWKAPKLDPRWVGPFQITKKITPIDYQIISLADNRVIEAVHVERLRPYYFPFQISS</sequence>
<comment type="caution">
    <text evidence="2">The sequence shown here is derived from an EMBL/GenBank/DDBJ whole genome shotgun (WGS) entry which is preliminary data.</text>
</comment>
<dbReference type="InterPro" id="IPR056924">
    <property type="entry name" value="SH3_Tf2-1"/>
</dbReference>